<dbReference type="SUPFAM" id="SSF81901">
    <property type="entry name" value="HCP-like"/>
    <property type="match status" value="1"/>
</dbReference>
<keyword evidence="1" id="KW-1133">Transmembrane helix</keyword>
<feature type="transmembrane region" description="Helical" evidence="1">
    <location>
        <begin position="21"/>
        <end position="45"/>
    </location>
</feature>
<dbReference type="SMART" id="SM00671">
    <property type="entry name" value="SEL1"/>
    <property type="match status" value="4"/>
</dbReference>
<keyword evidence="1" id="KW-0472">Membrane</keyword>
<protein>
    <submittedName>
        <fullName evidence="2">Sel1 repeat family protein</fullName>
    </submittedName>
</protein>
<dbReference type="Proteomes" id="UP000542973">
    <property type="component" value="Unassembled WGS sequence"/>
</dbReference>
<keyword evidence="1" id="KW-0812">Transmembrane</keyword>
<dbReference type="Gene3D" id="1.25.40.10">
    <property type="entry name" value="Tetratricopeptide repeat domain"/>
    <property type="match status" value="1"/>
</dbReference>
<dbReference type="PANTHER" id="PTHR11102">
    <property type="entry name" value="SEL-1-LIKE PROTEIN"/>
    <property type="match status" value="1"/>
</dbReference>
<dbReference type="AlphaFoldDB" id="A0A849BF45"/>
<dbReference type="InterPro" id="IPR011990">
    <property type="entry name" value="TPR-like_helical_dom_sf"/>
</dbReference>
<evidence type="ECO:0000313" key="3">
    <source>
        <dbReference type="Proteomes" id="UP000542973"/>
    </source>
</evidence>
<sequence>MRSTSTVEWRGGGKPLAWRRLNPLPVIATAAVLLAGACVAGAAVWRHHAAQHDDARRMQLTQWQTLATAAADPDALASLRAAAERGEVAAQTALGETLLSRPNASEREQARRWLQRAAATGDARANFVLGKAAFLGDAGGDGGAAVNGKPDHQAAWRHLRAAAEAGHVGAAYYLGLLHRGGYGAQPNPAEAARWFTVAAEGGVAQAMFMLANAYREGSGVARDDDKAVAWYEAAAERDHPESIQALAIAYRHGELGLDPDERNFRFHLVETAHALKHPALKP</sequence>
<dbReference type="EMBL" id="JABEMD010000025">
    <property type="protein sequence ID" value="NNH12265.1"/>
    <property type="molecule type" value="Genomic_DNA"/>
</dbReference>
<dbReference type="Pfam" id="PF08238">
    <property type="entry name" value="Sel1"/>
    <property type="match status" value="4"/>
</dbReference>
<name>A0A849BF45_9BURK</name>
<dbReference type="RefSeq" id="WP_053823878.1">
    <property type="nucleotide sequence ID" value="NZ_BAAAEB010000022.1"/>
</dbReference>
<proteinExistence type="predicted"/>
<reference evidence="2 3" key="1">
    <citation type="submission" date="2020-05" db="EMBL/GenBank/DDBJ databases">
        <title>MicrobeNet Type strains.</title>
        <authorList>
            <person name="Nicholson A.C."/>
        </authorList>
    </citation>
    <scope>NUCLEOTIDE SEQUENCE [LARGE SCALE GENOMIC DNA]</scope>
    <source>
        <strain evidence="2 3">ATCC 700815</strain>
    </source>
</reference>
<dbReference type="InterPro" id="IPR050767">
    <property type="entry name" value="Sel1_AlgK"/>
</dbReference>
<evidence type="ECO:0000313" key="2">
    <source>
        <dbReference type="EMBL" id="NNH12265.1"/>
    </source>
</evidence>
<comment type="caution">
    <text evidence="2">The sequence shown here is derived from an EMBL/GenBank/DDBJ whole genome shotgun (WGS) entry which is preliminary data.</text>
</comment>
<accession>A0A849BF45</accession>
<gene>
    <name evidence="2" type="ORF">HLB16_15435</name>
</gene>
<dbReference type="PANTHER" id="PTHR11102:SF160">
    <property type="entry name" value="ERAD-ASSOCIATED E3 UBIQUITIN-PROTEIN LIGASE COMPONENT HRD3"/>
    <property type="match status" value="1"/>
</dbReference>
<organism evidence="2 3">
    <name type="scientific">Cupriavidus gilardii</name>
    <dbReference type="NCBI Taxonomy" id="82541"/>
    <lineage>
        <taxon>Bacteria</taxon>
        <taxon>Pseudomonadati</taxon>
        <taxon>Pseudomonadota</taxon>
        <taxon>Betaproteobacteria</taxon>
        <taxon>Burkholderiales</taxon>
        <taxon>Burkholderiaceae</taxon>
        <taxon>Cupriavidus</taxon>
    </lineage>
</organism>
<dbReference type="InterPro" id="IPR006597">
    <property type="entry name" value="Sel1-like"/>
</dbReference>
<evidence type="ECO:0000256" key="1">
    <source>
        <dbReference type="SAM" id="Phobius"/>
    </source>
</evidence>